<dbReference type="Gene3D" id="3.10.129.10">
    <property type="entry name" value="Hotdog Thioesterase"/>
    <property type="match status" value="1"/>
</dbReference>
<dbReference type="PANTHER" id="PTHR30272:SF1">
    <property type="entry name" value="3-HYDROXYACYL-[ACYL-CARRIER-PROTEIN] DEHYDRATASE"/>
    <property type="match status" value="1"/>
</dbReference>
<dbReference type="InterPro" id="IPR029069">
    <property type="entry name" value="HotDog_dom_sf"/>
</dbReference>
<dbReference type="KEGG" id="eaj:Q3M24_03330"/>
<evidence type="ECO:0000256" key="1">
    <source>
        <dbReference type="ARBA" id="ARBA00023239"/>
    </source>
</evidence>
<accession>A0AAU8LX59</accession>
<evidence type="ECO:0000313" key="2">
    <source>
        <dbReference type="EMBL" id="XCN73802.1"/>
    </source>
</evidence>
<reference evidence="2" key="1">
    <citation type="journal article" date="2024" name="Syst. Appl. Microbiol.">
        <title>First single-strain enrichments of Electrothrix cable bacteria, description of E. aestuarii sp. nov. and E. rattekaaiensis sp. nov., and proposal of a cable bacteria taxonomy following the rules of the SeqCode.</title>
        <authorList>
            <person name="Plum-Jensen L.E."/>
            <person name="Schramm A."/>
            <person name="Marshall I.P.G."/>
        </authorList>
    </citation>
    <scope>NUCLEOTIDE SEQUENCE</scope>
    <source>
        <strain evidence="2">Rat1</strain>
    </source>
</reference>
<protein>
    <submittedName>
        <fullName evidence="2">3-hydroxyacyl-ACP dehydratase FabZ</fullName>
        <ecNumber evidence="2">4.2.1.59</ecNumber>
    </submittedName>
</protein>
<dbReference type="NCBIfam" id="NF000582">
    <property type="entry name" value="PRK00006.1"/>
    <property type="match status" value="1"/>
</dbReference>
<gene>
    <name evidence="2" type="primary">fabZ</name>
    <name evidence="2" type="ORF">Q3M24_03330</name>
</gene>
<sequence>MEATQEASQSKEPMNQGFIEERIPHRAPFLWLDRILELDETSIRAEKFISEDLDVFQGHYPDYPIMPGVLLCEAIFQAGALLISETMRGKEEINGVPVLTRILGAKFKREVGPGDTIELQATLKERVGPAWFMKGSVRIKGKIAVQVEFACALKAE</sequence>
<dbReference type="EC" id="4.2.1.59" evidence="2"/>
<dbReference type="AlphaFoldDB" id="A0AAU8LX59"/>
<keyword evidence="1 2" id="KW-0456">Lyase</keyword>
<dbReference type="Pfam" id="PF07977">
    <property type="entry name" value="FabA"/>
    <property type="match status" value="1"/>
</dbReference>
<proteinExistence type="predicted"/>
<dbReference type="EMBL" id="CP159373">
    <property type="protein sequence ID" value="XCN73802.1"/>
    <property type="molecule type" value="Genomic_DNA"/>
</dbReference>
<name>A0AAU8LX59_9BACT</name>
<dbReference type="CDD" id="cd01288">
    <property type="entry name" value="FabZ"/>
    <property type="match status" value="1"/>
</dbReference>
<dbReference type="PANTHER" id="PTHR30272">
    <property type="entry name" value="3-HYDROXYACYL-[ACYL-CARRIER-PROTEIN] DEHYDRATASE"/>
    <property type="match status" value="1"/>
</dbReference>
<dbReference type="SUPFAM" id="SSF54637">
    <property type="entry name" value="Thioesterase/thiol ester dehydrase-isomerase"/>
    <property type="match status" value="1"/>
</dbReference>
<dbReference type="InterPro" id="IPR013114">
    <property type="entry name" value="FabA_FabZ"/>
</dbReference>
<organism evidence="2">
    <name type="scientific">Candidatus Electrothrix aestuarii</name>
    <dbReference type="NCBI Taxonomy" id="3062594"/>
    <lineage>
        <taxon>Bacteria</taxon>
        <taxon>Pseudomonadati</taxon>
        <taxon>Thermodesulfobacteriota</taxon>
        <taxon>Desulfobulbia</taxon>
        <taxon>Desulfobulbales</taxon>
        <taxon>Desulfobulbaceae</taxon>
        <taxon>Candidatus Electrothrix</taxon>
    </lineage>
</organism>
<dbReference type="GO" id="GO:0019171">
    <property type="term" value="F:(3R)-hydroxyacyl-[acyl-carrier-protein] dehydratase activity"/>
    <property type="evidence" value="ECO:0007669"/>
    <property type="project" value="UniProtKB-EC"/>
</dbReference>
<reference evidence="2" key="2">
    <citation type="submission" date="2024-06" db="EMBL/GenBank/DDBJ databases">
        <authorList>
            <person name="Plum-Jensen L.E."/>
            <person name="Schramm A."/>
            <person name="Marshall I.P.G."/>
        </authorList>
    </citation>
    <scope>NUCLEOTIDE SEQUENCE</scope>
    <source>
        <strain evidence="2">Rat1</strain>
    </source>
</reference>